<organism evidence="7 8">
    <name type="scientific">Ramlibacter lithotrophicus</name>
    <dbReference type="NCBI Taxonomy" id="2606681"/>
    <lineage>
        <taxon>Bacteria</taxon>
        <taxon>Pseudomonadati</taxon>
        <taxon>Pseudomonadota</taxon>
        <taxon>Betaproteobacteria</taxon>
        <taxon>Burkholderiales</taxon>
        <taxon>Comamonadaceae</taxon>
        <taxon>Ramlibacter</taxon>
    </lineage>
</organism>
<evidence type="ECO:0000313" key="7">
    <source>
        <dbReference type="EMBL" id="NKE64897.1"/>
    </source>
</evidence>
<evidence type="ECO:0000256" key="1">
    <source>
        <dbReference type="ARBA" id="ARBA00005417"/>
    </source>
</evidence>
<feature type="domain" description="ABC transporter" evidence="6">
    <location>
        <begin position="6"/>
        <end position="245"/>
    </location>
</feature>
<evidence type="ECO:0000259" key="6">
    <source>
        <dbReference type="PROSITE" id="PS50893"/>
    </source>
</evidence>
<keyword evidence="2" id="KW-0813">Transport</keyword>
<dbReference type="GO" id="GO:0016887">
    <property type="term" value="F:ATP hydrolysis activity"/>
    <property type="evidence" value="ECO:0007669"/>
    <property type="project" value="InterPro"/>
</dbReference>
<name>A0A7X6DD22_9BURK</name>
<dbReference type="Proteomes" id="UP000521868">
    <property type="component" value="Unassembled WGS sequence"/>
</dbReference>
<sequence>MSDFALELEDITVTFTSAHAPGQRYNAVADTTLRIRAGEFVSVVGPTGCGKSTLLNIAAGLLQPSAGAVTVFGQPLAGVNRRAGYMFQSDALMPWRSAIANVMVGLQYRGVPDDAARAQAQAWLERVGLAGFGDRYPHQLSGGMRKRTALAQVLALDPDIILMDEPFSALDVQTRQLMENEVLELWAAGGGQRARKAVLFITHDLDEAIAMSDRVVVLSAGPATRPIGEFEIDLPRPRDVAEVRAHPRFIELHSQVWAVLRDEVLKGYAQQLKKAA</sequence>
<dbReference type="InterPro" id="IPR003593">
    <property type="entry name" value="AAA+_ATPase"/>
</dbReference>
<evidence type="ECO:0000313" key="8">
    <source>
        <dbReference type="Proteomes" id="UP000521868"/>
    </source>
</evidence>
<evidence type="ECO:0000256" key="2">
    <source>
        <dbReference type="ARBA" id="ARBA00022448"/>
    </source>
</evidence>
<accession>A0A7X6DD22</accession>
<dbReference type="CDD" id="cd03293">
    <property type="entry name" value="ABC_NrtD_SsuB_transporters"/>
    <property type="match status" value="1"/>
</dbReference>
<dbReference type="SMART" id="SM00382">
    <property type="entry name" value="AAA"/>
    <property type="match status" value="1"/>
</dbReference>
<comment type="caution">
    <text evidence="7">The sequence shown here is derived from an EMBL/GenBank/DDBJ whole genome shotgun (WGS) entry which is preliminary data.</text>
</comment>
<dbReference type="InterPro" id="IPR003439">
    <property type="entry name" value="ABC_transporter-like_ATP-bd"/>
</dbReference>
<keyword evidence="5 7" id="KW-0067">ATP-binding</keyword>
<dbReference type="AlphaFoldDB" id="A0A7X6DD22"/>
<dbReference type="SUPFAM" id="SSF52540">
    <property type="entry name" value="P-loop containing nucleoside triphosphate hydrolases"/>
    <property type="match status" value="1"/>
</dbReference>
<keyword evidence="4" id="KW-0547">Nucleotide-binding</keyword>
<dbReference type="RefSeq" id="WP_168105946.1">
    <property type="nucleotide sequence ID" value="NZ_VTOX01000001.1"/>
</dbReference>
<dbReference type="GO" id="GO:0005524">
    <property type="term" value="F:ATP binding"/>
    <property type="evidence" value="ECO:0007669"/>
    <property type="project" value="UniProtKB-KW"/>
</dbReference>
<dbReference type="InterPro" id="IPR050166">
    <property type="entry name" value="ABC_transporter_ATP-bind"/>
</dbReference>
<dbReference type="Pfam" id="PF00005">
    <property type="entry name" value="ABC_tran"/>
    <property type="match status" value="1"/>
</dbReference>
<dbReference type="EMBL" id="VTOX01000001">
    <property type="protein sequence ID" value="NKE64897.1"/>
    <property type="molecule type" value="Genomic_DNA"/>
</dbReference>
<dbReference type="Gene3D" id="3.40.50.300">
    <property type="entry name" value="P-loop containing nucleotide triphosphate hydrolases"/>
    <property type="match status" value="1"/>
</dbReference>
<dbReference type="PANTHER" id="PTHR42788">
    <property type="entry name" value="TAURINE IMPORT ATP-BINDING PROTEIN-RELATED"/>
    <property type="match status" value="1"/>
</dbReference>
<keyword evidence="8" id="KW-1185">Reference proteome</keyword>
<keyword evidence="3" id="KW-0472">Membrane</keyword>
<dbReference type="InterPro" id="IPR027417">
    <property type="entry name" value="P-loop_NTPase"/>
</dbReference>
<evidence type="ECO:0000256" key="5">
    <source>
        <dbReference type="ARBA" id="ARBA00022840"/>
    </source>
</evidence>
<comment type="similarity">
    <text evidence="1">Belongs to the ABC transporter superfamily.</text>
</comment>
<dbReference type="PANTHER" id="PTHR42788:SF13">
    <property type="entry name" value="ALIPHATIC SULFONATES IMPORT ATP-BINDING PROTEIN SSUB"/>
    <property type="match status" value="1"/>
</dbReference>
<protein>
    <submittedName>
        <fullName evidence="7">ABC transporter ATP-binding protein</fullName>
    </submittedName>
</protein>
<dbReference type="PROSITE" id="PS50893">
    <property type="entry name" value="ABC_TRANSPORTER_2"/>
    <property type="match status" value="1"/>
</dbReference>
<proteinExistence type="inferred from homology"/>
<gene>
    <name evidence="7" type="ORF">RAMLITH_03605</name>
</gene>
<evidence type="ECO:0000256" key="3">
    <source>
        <dbReference type="ARBA" id="ARBA00022475"/>
    </source>
</evidence>
<evidence type="ECO:0000256" key="4">
    <source>
        <dbReference type="ARBA" id="ARBA00022741"/>
    </source>
</evidence>
<reference evidence="7 8" key="1">
    <citation type="journal article" date="2020" name="Nature">
        <title>Bacterial chemolithoautotrophy via manganese oxidation.</title>
        <authorList>
            <person name="Yu H."/>
            <person name="Leadbetter J.R."/>
        </authorList>
    </citation>
    <scope>NUCLEOTIDE SEQUENCE [LARGE SCALE GENOMIC DNA]</scope>
    <source>
        <strain evidence="7 8">RBP-1</strain>
    </source>
</reference>
<keyword evidence="3" id="KW-1003">Cell membrane</keyword>